<keyword evidence="2" id="KW-0472">Membrane</keyword>
<feature type="region of interest" description="Disordered" evidence="1">
    <location>
        <begin position="107"/>
        <end position="192"/>
    </location>
</feature>
<keyword evidence="2" id="KW-1133">Transmembrane helix</keyword>
<proteinExistence type="predicted"/>
<sequence length="192" mass="21110">MQTTVLNIPVGFRQSIQPMFRGYQPVVNDEEESSSRLIKWIIGLCVVPTCIAMSGMIAIGIGYSNTGFAMVFSAIIGYVLFAIVESLNWKKYCGYLRKMCSCRGAEIHTPEQPSPSQPLLQPPTLQVPVPEPPTLQEPVPEPPTLQEPVPEPPTLQEPVPEPPTLQEPVPEPPTLQEPVPEPPTLQEPVPEP</sequence>
<feature type="transmembrane region" description="Helical" evidence="2">
    <location>
        <begin position="67"/>
        <end position="89"/>
    </location>
</feature>
<keyword evidence="2" id="KW-0812">Transmembrane</keyword>
<evidence type="ECO:0000313" key="4">
    <source>
        <dbReference type="Proteomes" id="UP001497382"/>
    </source>
</evidence>
<keyword evidence="4" id="KW-1185">Reference proteome</keyword>
<feature type="compositionally biased region" description="Pro residues" evidence="1">
    <location>
        <begin position="129"/>
        <end position="192"/>
    </location>
</feature>
<feature type="transmembrane region" description="Helical" evidence="2">
    <location>
        <begin position="40"/>
        <end position="61"/>
    </location>
</feature>
<evidence type="ECO:0000256" key="1">
    <source>
        <dbReference type="SAM" id="MobiDB-lite"/>
    </source>
</evidence>
<organism evidence="3 4">
    <name type="scientific">Larinioides sclopetarius</name>
    <dbReference type="NCBI Taxonomy" id="280406"/>
    <lineage>
        <taxon>Eukaryota</taxon>
        <taxon>Metazoa</taxon>
        <taxon>Ecdysozoa</taxon>
        <taxon>Arthropoda</taxon>
        <taxon>Chelicerata</taxon>
        <taxon>Arachnida</taxon>
        <taxon>Araneae</taxon>
        <taxon>Araneomorphae</taxon>
        <taxon>Entelegynae</taxon>
        <taxon>Araneoidea</taxon>
        <taxon>Araneidae</taxon>
        <taxon>Larinioides</taxon>
    </lineage>
</organism>
<comment type="caution">
    <text evidence="3">The sequence shown here is derived from an EMBL/GenBank/DDBJ whole genome shotgun (WGS) entry which is preliminary data.</text>
</comment>
<reference evidence="3 4" key="1">
    <citation type="submission" date="2024-04" db="EMBL/GenBank/DDBJ databases">
        <authorList>
            <person name="Rising A."/>
            <person name="Reimegard J."/>
            <person name="Sonavane S."/>
            <person name="Akerstrom W."/>
            <person name="Nylinder S."/>
            <person name="Hedman E."/>
            <person name="Kallberg Y."/>
        </authorList>
    </citation>
    <scope>NUCLEOTIDE SEQUENCE [LARGE SCALE GENOMIC DNA]</scope>
</reference>
<protein>
    <submittedName>
        <fullName evidence="3">Uncharacterized protein</fullName>
    </submittedName>
</protein>
<dbReference type="AlphaFoldDB" id="A0AAV2B498"/>
<gene>
    <name evidence="3" type="ORF">LARSCL_LOCUS16451</name>
</gene>
<feature type="compositionally biased region" description="Low complexity" evidence="1">
    <location>
        <begin position="117"/>
        <end position="128"/>
    </location>
</feature>
<evidence type="ECO:0000313" key="3">
    <source>
        <dbReference type="EMBL" id="CAL1290384.1"/>
    </source>
</evidence>
<dbReference type="Proteomes" id="UP001497382">
    <property type="component" value="Unassembled WGS sequence"/>
</dbReference>
<dbReference type="EMBL" id="CAXIEN010000263">
    <property type="protein sequence ID" value="CAL1290384.1"/>
    <property type="molecule type" value="Genomic_DNA"/>
</dbReference>
<evidence type="ECO:0000256" key="2">
    <source>
        <dbReference type="SAM" id="Phobius"/>
    </source>
</evidence>
<accession>A0AAV2B498</accession>
<name>A0AAV2B498_9ARAC</name>